<dbReference type="InterPro" id="IPR001610">
    <property type="entry name" value="PAC"/>
</dbReference>
<evidence type="ECO:0000259" key="5">
    <source>
        <dbReference type="PROSITE" id="PS50887"/>
    </source>
</evidence>
<dbReference type="NCBIfam" id="TIGR00229">
    <property type="entry name" value="sensory_box"/>
    <property type="match status" value="3"/>
</dbReference>
<dbReference type="Gene3D" id="3.30.70.270">
    <property type="match status" value="1"/>
</dbReference>
<keyword evidence="1" id="KW-0472">Membrane</keyword>
<dbReference type="STRING" id="1188319.OYT1_01737"/>
<feature type="domain" description="PAS" evidence="2">
    <location>
        <begin position="359"/>
        <end position="429"/>
    </location>
</feature>
<dbReference type="RefSeq" id="WP_062626906.1">
    <property type="nucleotide sequence ID" value="NZ_AP018738.1"/>
</dbReference>
<dbReference type="SMART" id="SM00267">
    <property type="entry name" value="GGDEF"/>
    <property type="match status" value="1"/>
</dbReference>
<evidence type="ECO:0000313" key="6">
    <source>
        <dbReference type="EMBL" id="BBE50431.1"/>
    </source>
</evidence>
<organism evidence="6 7">
    <name type="scientific">Ferriphaselus amnicola</name>
    <dbReference type="NCBI Taxonomy" id="1188319"/>
    <lineage>
        <taxon>Bacteria</taxon>
        <taxon>Pseudomonadati</taxon>
        <taxon>Pseudomonadota</taxon>
        <taxon>Betaproteobacteria</taxon>
        <taxon>Nitrosomonadales</taxon>
        <taxon>Gallionellaceae</taxon>
        <taxon>Ferriphaselus</taxon>
    </lineage>
</organism>
<dbReference type="SMART" id="SM00091">
    <property type="entry name" value="PAS"/>
    <property type="match status" value="3"/>
</dbReference>
<dbReference type="EMBL" id="AP018738">
    <property type="protein sequence ID" value="BBE50431.1"/>
    <property type="molecule type" value="Genomic_DNA"/>
</dbReference>
<dbReference type="SUPFAM" id="SSF141868">
    <property type="entry name" value="EAL domain-like"/>
    <property type="match status" value="1"/>
</dbReference>
<dbReference type="InterPro" id="IPR000700">
    <property type="entry name" value="PAS-assoc_C"/>
</dbReference>
<dbReference type="InterPro" id="IPR029787">
    <property type="entry name" value="Nucleotide_cyclase"/>
</dbReference>
<dbReference type="KEGG" id="fam:OYT1_ch0868"/>
<dbReference type="PROSITE" id="PS50113">
    <property type="entry name" value="PAC"/>
    <property type="match status" value="2"/>
</dbReference>
<dbReference type="Pfam" id="PF13426">
    <property type="entry name" value="PAS_9"/>
    <property type="match status" value="2"/>
</dbReference>
<dbReference type="SUPFAM" id="SSF55785">
    <property type="entry name" value="PYP-like sensor domain (PAS domain)"/>
    <property type="match status" value="3"/>
</dbReference>
<dbReference type="Pfam" id="PF08448">
    <property type="entry name" value="PAS_4"/>
    <property type="match status" value="1"/>
</dbReference>
<dbReference type="SMART" id="SM00052">
    <property type="entry name" value="EAL"/>
    <property type="match status" value="1"/>
</dbReference>
<dbReference type="AlphaFoldDB" id="A0A2Z6GA65"/>
<dbReference type="SUPFAM" id="SSF55073">
    <property type="entry name" value="Nucleotide cyclase"/>
    <property type="match status" value="1"/>
</dbReference>
<dbReference type="PANTHER" id="PTHR44757">
    <property type="entry name" value="DIGUANYLATE CYCLASE DGCP"/>
    <property type="match status" value="1"/>
</dbReference>
<gene>
    <name evidence="6" type="ORF">OYT1_ch0868</name>
</gene>
<evidence type="ECO:0000259" key="3">
    <source>
        <dbReference type="PROSITE" id="PS50113"/>
    </source>
</evidence>
<keyword evidence="7" id="KW-1185">Reference proteome</keyword>
<feature type="domain" description="PAC" evidence="3">
    <location>
        <begin position="306"/>
        <end position="358"/>
    </location>
</feature>
<dbReference type="CDD" id="cd00130">
    <property type="entry name" value="PAS"/>
    <property type="match status" value="3"/>
</dbReference>
<dbReference type="SMART" id="SM00086">
    <property type="entry name" value="PAC"/>
    <property type="match status" value="3"/>
</dbReference>
<feature type="transmembrane region" description="Helical" evidence="1">
    <location>
        <begin position="197"/>
        <end position="218"/>
    </location>
</feature>
<dbReference type="PROSITE" id="PS50883">
    <property type="entry name" value="EAL"/>
    <property type="match status" value="1"/>
</dbReference>
<dbReference type="FunFam" id="3.30.70.270:FF:000001">
    <property type="entry name" value="Diguanylate cyclase domain protein"/>
    <property type="match status" value="1"/>
</dbReference>
<dbReference type="Gene3D" id="3.20.20.450">
    <property type="entry name" value="EAL domain"/>
    <property type="match status" value="1"/>
</dbReference>
<dbReference type="InterPro" id="IPR000160">
    <property type="entry name" value="GGDEF_dom"/>
</dbReference>
<dbReference type="InterPro" id="IPR000014">
    <property type="entry name" value="PAS"/>
</dbReference>
<sequence length="1035" mass="115843">MSKLLKDKIRILYAVIVLVMALSVLTSGWVLYSLLNNIGEETVLGVQAVTALVDEQHQIQVIFRRQVQEWKDLLLRGDDETDFKRYHEGFQAEAGMVQNKMSHLANELAKQGLSTAHLQHLQQSHASLTRQYEELLQRFPLLGHPENITRLDLEVRGLDRRLSAEFDTLGGEIKDAALARISSVSDAVGLRYEMQEYYLYILLLVMLPGIGFVSVLILNRLTQKLVVEKERVQVTLSSIGDAVVVTDRLGCVEFLNPVAEQMTGWTSADAEGRTLQEVFHIVNETTRAVVQNPVEIVLREGRIVGLANHTVLIARDGSECAIEDSAAPVRDLDGTIRGVVLVFHDASTERQAADALRRQEALFRATFEQAAVGVAHVATDGRWLRVNQNLCAILGYSADELLKLTFSDITHPSDVGNDATLLFEMLAGKFDDHHVEKRYLHKDGSPVWVDLTLSLVRDETGSPEYFIAIIVDISARKLAEHEIQALRFQYQTLFDQMPDAVVLFNLEGKVTGYNQEALRQYEYTAEEMMNLRIPQFEAKESPEEYAEHKRNIEATGRDDFETQHCSKWGRIMDIQAAVRLVTLPDGMVVFQCAFRDITSQKQAQCRIEFLANHDHLTGLPNRRLLRDRMERAIGNAVRHGSGVALLFLDLDHFKVINDTLGHEVGDMLLQAVAERLRTCVREQDSIARIGGDEFVVILVEMPNTEAVASVARKIVDTLSVPYLAGGYDLHTTPSIGISLYPEDGGNFDALLQKADAAMYHAKENGRAGYRFFRDEMNVRTQERLAIEHDLHLALKREEFELYYQPKVDSRNGEIIGGEALIRWNHPEQGRVAPGQFISVAEQSNLINGIGEWVARAVCAQSRLWGDAGLKRVPISFNVSARQFLYSDLPVVLAQAIADTGADPTLLEMELTESVLMRPQEVQSALAAIKAMGFRIALDDFGTGYSSLAYLRKIEIDTIKINRSFVNDIEKSVDDVVIVQTLISTALNLHMEVIAEGVETEGQAMILCRSGCCACQGYFFGKPMPAIQFAELLRQS</sequence>
<accession>A0A2Z6GA65</accession>
<dbReference type="GO" id="GO:0003824">
    <property type="term" value="F:catalytic activity"/>
    <property type="evidence" value="ECO:0007669"/>
    <property type="project" value="UniProtKB-ARBA"/>
</dbReference>
<feature type="domain" description="GGDEF" evidence="5">
    <location>
        <begin position="641"/>
        <end position="774"/>
    </location>
</feature>
<dbReference type="Gene3D" id="3.30.450.20">
    <property type="entry name" value="PAS domain"/>
    <property type="match status" value="3"/>
</dbReference>
<dbReference type="Pfam" id="PF00990">
    <property type="entry name" value="GGDEF"/>
    <property type="match status" value="1"/>
</dbReference>
<dbReference type="InterPro" id="IPR035919">
    <property type="entry name" value="EAL_sf"/>
</dbReference>
<evidence type="ECO:0000313" key="7">
    <source>
        <dbReference type="Proteomes" id="UP000033070"/>
    </source>
</evidence>
<name>A0A2Z6GA65_9PROT</name>
<feature type="transmembrane region" description="Helical" evidence="1">
    <location>
        <begin position="12"/>
        <end position="32"/>
    </location>
</feature>
<dbReference type="InterPro" id="IPR043128">
    <property type="entry name" value="Rev_trsase/Diguanyl_cyclase"/>
</dbReference>
<dbReference type="CDD" id="cd01949">
    <property type="entry name" value="GGDEF"/>
    <property type="match status" value="1"/>
</dbReference>
<dbReference type="Proteomes" id="UP000033070">
    <property type="component" value="Chromosome"/>
</dbReference>
<feature type="domain" description="PAS" evidence="2">
    <location>
        <begin position="228"/>
        <end position="301"/>
    </location>
</feature>
<dbReference type="InterPro" id="IPR013656">
    <property type="entry name" value="PAS_4"/>
</dbReference>
<dbReference type="Pfam" id="PF00563">
    <property type="entry name" value="EAL"/>
    <property type="match status" value="1"/>
</dbReference>
<dbReference type="InterPro" id="IPR035965">
    <property type="entry name" value="PAS-like_dom_sf"/>
</dbReference>
<keyword evidence="1" id="KW-0812">Transmembrane</keyword>
<evidence type="ECO:0000259" key="4">
    <source>
        <dbReference type="PROSITE" id="PS50883"/>
    </source>
</evidence>
<dbReference type="PANTHER" id="PTHR44757:SF2">
    <property type="entry name" value="BIOFILM ARCHITECTURE MAINTENANCE PROTEIN MBAA"/>
    <property type="match status" value="1"/>
</dbReference>
<feature type="domain" description="EAL" evidence="4">
    <location>
        <begin position="783"/>
        <end position="1035"/>
    </location>
</feature>
<dbReference type="InterPro" id="IPR001633">
    <property type="entry name" value="EAL_dom"/>
</dbReference>
<reference evidence="6 7" key="1">
    <citation type="submission" date="2018-06" db="EMBL/GenBank/DDBJ databases">
        <title>OYT1 Genome Sequencing.</title>
        <authorList>
            <person name="Kato S."/>
            <person name="Itoh T."/>
            <person name="Ohkuma M."/>
        </authorList>
    </citation>
    <scope>NUCLEOTIDE SEQUENCE [LARGE SCALE GENOMIC DNA]</scope>
    <source>
        <strain evidence="6 7">OYT1</strain>
    </source>
</reference>
<keyword evidence="1" id="KW-1133">Transmembrane helix</keyword>
<dbReference type="PROSITE" id="PS50887">
    <property type="entry name" value="GGDEF"/>
    <property type="match status" value="1"/>
</dbReference>
<feature type="domain" description="PAC" evidence="3">
    <location>
        <begin position="433"/>
        <end position="485"/>
    </location>
</feature>
<dbReference type="PROSITE" id="PS50112">
    <property type="entry name" value="PAS"/>
    <property type="match status" value="2"/>
</dbReference>
<protein>
    <submittedName>
        <fullName evidence="6">Putative signaling protein</fullName>
    </submittedName>
</protein>
<proteinExistence type="predicted"/>
<dbReference type="NCBIfam" id="TIGR00254">
    <property type="entry name" value="GGDEF"/>
    <property type="match status" value="1"/>
</dbReference>
<evidence type="ECO:0000256" key="1">
    <source>
        <dbReference type="SAM" id="Phobius"/>
    </source>
</evidence>
<evidence type="ECO:0000259" key="2">
    <source>
        <dbReference type="PROSITE" id="PS50112"/>
    </source>
</evidence>
<dbReference type="OrthoDB" id="9813903at2"/>
<dbReference type="InterPro" id="IPR052155">
    <property type="entry name" value="Biofilm_reg_signaling"/>
</dbReference>
<dbReference type="CDD" id="cd01948">
    <property type="entry name" value="EAL"/>
    <property type="match status" value="1"/>
</dbReference>